<feature type="region of interest" description="Disordered" evidence="1">
    <location>
        <begin position="1"/>
        <end position="58"/>
    </location>
</feature>
<gene>
    <name evidence="2" type="ORF">CKAH01_00402</name>
</gene>
<evidence type="ECO:0000313" key="3">
    <source>
        <dbReference type="Proteomes" id="UP001281614"/>
    </source>
</evidence>
<dbReference type="AlphaFoldDB" id="A0AAD9YYC6"/>
<accession>A0AAD9YYC6</accession>
<sequence>MASPTAGAASQSGAAAAVEAPCPERPGQGVEDVWTNSKRHTKTSLSLSSPLPVGSHGAISVGRNGRAYLEKLWPAFGNQPHDQRAPCHAANDLVRQCAHRLIFVPPPNVFGETLISWLAVFPKAPVV</sequence>
<evidence type="ECO:0000256" key="1">
    <source>
        <dbReference type="SAM" id="MobiDB-lite"/>
    </source>
</evidence>
<comment type="caution">
    <text evidence="2">The sequence shown here is derived from an EMBL/GenBank/DDBJ whole genome shotgun (WGS) entry which is preliminary data.</text>
</comment>
<protein>
    <submittedName>
        <fullName evidence="2">Uncharacterized protein</fullName>
    </submittedName>
</protein>
<organism evidence="2 3">
    <name type="scientific">Colletotrichum kahawae</name>
    <name type="common">Coffee berry disease fungus</name>
    <dbReference type="NCBI Taxonomy" id="34407"/>
    <lineage>
        <taxon>Eukaryota</taxon>
        <taxon>Fungi</taxon>
        <taxon>Dikarya</taxon>
        <taxon>Ascomycota</taxon>
        <taxon>Pezizomycotina</taxon>
        <taxon>Sordariomycetes</taxon>
        <taxon>Hypocreomycetidae</taxon>
        <taxon>Glomerellales</taxon>
        <taxon>Glomerellaceae</taxon>
        <taxon>Colletotrichum</taxon>
        <taxon>Colletotrichum gloeosporioides species complex</taxon>
    </lineage>
</organism>
<dbReference type="EMBL" id="VYYT01000001">
    <property type="protein sequence ID" value="KAK2780458.1"/>
    <property type="molecule type" value="Genomic_DNA"/>
</dbReference>
<feature type="compositionally biased region" description="Low complexity" evidence="1">
    <location>
        <begin position="1"/>
        <end position="20"/>
    </location>
</feature>
<evidence type="ECO:0000313" key="2">
    <source>
        <dbReference type="EMBL" id="KAK2780458.1"/>
    </source>
</evidence>
<keyword evidence="3" id="KW-1185">Reference proteome</keyword>
<name>A0AAD9YYC6_COLKA</name>
<reference evidence="2" key="1">
    <citation type="submission" date="2023-02" db="EMBL/GenBank/DDBJ databases">
        <title>Colletotrichum kahawae CIFC_Que2 genome sequencing and assembly.</title>
        <authorList>
            <person name="Baroncelli R."/>
        </authorList>
    </citation>
    <scope>NUCLEOTIDE SEQUENCE</scope>
    <source>
        <strain evidence="2">CIFC_Que2</strain>
    </source>
</reference>
<proteinExistence type="predicted"/>
<dbReference type="Proteomes" id="UP001281614">
    <property type="component" value="Unassembled WGS sequence"/>
</dbReference>